<dbReference type="EMBL" id="JXTB01000416">
    <property type="protein sequence ID" value="PON41411.1"/>
    <property type="molecule type" value="Genomic_DNA"/>
</dbReference>
<keyword evidence="2" id="KW-1185">Reference proteome</keyword>
<accession>A0A2P5AY09</accession>
<protein>
    <submittedName>
        <fullName evidence="1">Uncharacterized protein</fullName>
    </submittedName>
</protein>
<dbReference type="Proteomes" id="UP000237105">
    <property type="component" value="Unassembled WGS sequence"/>
</dbReference>
<dbReference type="AlphaFoldDB" id="A0A2P5AY09"/>
<dbReference type="OrthoDB" id="1747175at2759"/>
<comment type="caution">
    <text evidence="1">The sequence shown here is derived from an EMBL/GenBank/DDBJ whole genome shotgun (WGS) entry which is preliminary data.</text>
</comment>
<evidence type="ECO:0000313" key="1">
    <source>
        <dbReference type="EMBL" id="PON41411.1"/>
    </source>
</evidence>
<reference evidence="2" key="1">
    <citation type="submission" date="2016-06" db="EMBL/GenBank/DDBJ databases">
        <title>Parallel loss of symbiosis genes in relatives of nitrogen-fixing non-legume Parasponia.</title>
        <authorList>
            <person name="Van Velzen R."/>
            <person name="Holmer R."/>
            <person name="Bu F."/>
            <person name="Rutten L."/>
            <person name="Van Zeijl A."/>
            <person name="Liu W."/>
            <person name="Santuari L."/>
            <person name="Cao Q."/>
            <person name="Sharma T."/>
            <person name="Shen D."/>
            <person name="Roswanjaya Y."/>
            <person name="Wardhani T."/>
            <person name="Kalhor M.S."/>
            <person name="Jansen J."/>
            <person name="Van den Hoogen J."/>
            <person name="Gungor B."/>
            <person name="Hartog M."/>
            <person name="Hontelez J."/>
            <person name="Verver J."/>
            <person name="Yang W.-C."/>
            <person name="Schijlen E."/>
            <person name="Repin R."/>
            <person name="Schilthuizen M."/>
            <person name="Schranz E."/>
            <person name="Heidstra R."/>
            <person name="Miyata K."/>
            <person name="Fedorova E."/>
            <person name="Kohlen W."/>
            <person name="Bisseling T."/>
            <person name="Smit S."/>
            <person name="Geurts R."/>
        </authorList>
    </citation>
    <scope>NUCLEOTIDE SEQUENCE [LARGE SCALE GENOMIC DNA]</scope>
    <source>
        <strain evidence="2">cv. WU1-14</strain>
    </source>
</reference>
<gene>
    <name evidence="1" type="ORF">PanWU01x14_290050</name>
</gene>
<sequence length="151" mass="16908">MWSLWSERNKVLHGRSPKNVSLVVAFAESYSTEFNSIKMSPQHLDVTKERVFSRWILPPQNTIKMNTDADHTGSVIAALSKKLEECFSVEVDKLLAVCEGLQFAAHSSVHVDCVESDALRTIQGLQSTFPLAANVGLVVLRLIQIIKWPIF</sequence>
<name>A0A2P5AY09_PARAD</name>
<evidence type="ECO:0000313" key="2">
    <source>
        <dbReference type="Proteomes" id="UP000237105"/>
    </source>
</evidence>
<organism evidence="1 2">
    <name type="scientific">Parasponia andersonii</name>
    <name type="common">Sponia andersonii</name>
    <dbReference type="NCBI Taxonomy" id="3476"/>
    <lineage>
        <taxon>Eukaryota</taxon>
        <taxon>Viridiplantae</taxon>
        <taxon>Streptophyta</taxon>
        <taxon>Embryophyta</taxon>
        <taxon>Tracheophyta</taxon>
        <taxon>Spermatophyta</taxon>
        <taxon>Magnoliopsida</taxon>
        <taxon>eudicotyledons</taxon>
        <taxon>Gunneridae</taxon>
        <taxon>Pentapetalae</taxon>
        <taxon>rosids</taxon>
        <taxon>fabids</taxon>
        <taxon>Rosales</taxon>
        <taxon>Cannabaceae</taxon>
        <taxon>Parasponia</taxon>
    </lineage>
</organism>
<proteinExistence type="predicted"/>